<dbReference type="Proteomes" id="UP000193090">
    <property type="component" value="Unassembled WGS sequence"/>
</dbReference>
<name>A0A1X2EPL6_9MYCO</name>
<evidence type="ECO:0000313" key="2">
    <source>
        <dbReference type="EMBL" id="ORX08073.1"/>
    </source>
</evidence>
<proteinExistence type="predicted"/>
<dbReference type="OrthoDB" id="5124197at2"/>
<feature type="region of interest" description="Disordered" evidence="1">
    <location>
        <begin position="1"/>
        <end position="32"/>
    </location>
</feature>
<comment type="caution">
    <text evidence="2">The sequence shown here is derived from an EMBL/GenBank/DDBJ whole genome shotgun (WGS) entry which is preliminary data.</text>
</comment>
<accession>A0A1X2EPL6</accession>
<sequence>MAARPAPQVAKARSNVAVQSRTHGPDAPQTVEARRGLLEAKTADYIERVLAQRPPLTDEQRTRLAELLRPVRGGAPCS</sequence>
<reference evidence="2 3" key="1">
    <citation type="submission" date="2016-01" db="EMBL/GenBank/DDBJ databases">
        <title>The new phylogeny of the genus Mycobacterium.</title>
        <authorList>
            <person name="Tarcisio F."/>
            <person name="Conor M."/>
            <person name="Antonella G."/>
            <person name="Elisabetta G."/>
            <person name="Giulia F.S."/>
            <person name="Sara T."/>
            <person name="Anna F."/>
            <person name="Clotilde B."/>
            <person name="Roberto B."/>
            <person name="Veronica D.S."/>
            <person name="Fabio R."/>
            <person name="Monica P."/>
            <person name="Olivier J."/>
            <person name="Enrico T."/>
            <person name="Nicola S."/>
        </authorList>
    </citation>
    <scope>NUCLEOTIDE SEQUENCE [LARGE SCALE GENOMIC DNA]</scope>
    <source>
        <strain evidence="2 3">DSM 44153</strain>
    </source>
</reference>
<gene>
    <name evidence="2" type="ORF">AWC30_03960</name>
</gene>
<evidence type="ECO:0008006" key="4">
    <source>
        <dbReference type="Google" id="ProtNLM"/>
    </source>
</evidence>
<keyword evidence="3" id="KW-1185">Reference proteome</keyword>
<evidence type="ECO:0000313" key="3">
    <source>
        <dbReference type="Proteomes" id="UP000193090"/>
    </source>
</evidence>
<dbReference type="AlphaFoldDB" id="A0A1X2EPL6"/>
<dbReference type="RefSeq" id="WP_085108439.1">
    <property type="nucleotide sequence ID" value="NZ_JACKSN010000105.1"/>
</dbReference>
<evidence type="ECO:0000256" key="1">
    <source>
        <dbReference type="SAM" id="MobiDB-lite"/>
    </source>
</evidence>
<organism evidence="2 3">
    <name type="scientific">Mycolicibacillus trivialis</name>
    <dbReference type="NCBI Taxonomy" id="1798"/>
    <lineage>
        <taxon>Bacteria</taxon>
        <taxon>Bacillati</taxon>
        <taxon>Actinomycetota</taxon>
        <taxon>Actinomycetes</taxon>
        <taxon>Mycobacteriales</taxon>
        <taxon>Mycobacteriaceae</taxon>
        <taxon>Mycolicibacillus</taxon>
    </lineage>
</organism>
<dbReference type="STRING" id="1798.AWC30_03960"/>
<dbReference type="EMBL" id="LQPZ01000008">
    <property type="protein sequence ID" value="ORX08073.1"/>
    <property type="molecule type" value="Genomic_DNA"/>
</dbReference>
<protein>
    <recommendedName>
        <fullName evidence="4">PhiRv1 phage protein</fullName>
    </recommendedName>
</protein>